<proteinExistence type="predicted"/>
<organism evidence="3 4">
    <name type="scientific">Tegillarca granosa</name>
    <name type="common">Malaysian cockle</name>
    <name type="synonym">Anadara granosa</name>
    <dbReference type="NCBI Taxonomy" id="220873"/>
    <lineage>
        <taxon>Eukaryota</taxon>
        <taxon>Metazoa</taxon>
        <taxon>Spiralia</taxon>
        <taxon>Lophotrochozoa</taxon>
        <taxon>Mollusca</taxon>
        <taxon>Bivalvia</taxon>
        <taxon>Autobranchia</taxon>
        <taxon>Pteriomorphia</taxon>
        <taxon>Arcoida</taxon>
        <taxon>Arcoidea</taxon>
        <taxon>Arcidae</taxon>
        <taxon>Tegillarca</taxon>
    </lineage>
</organism>
<evidence type="ECO:0000259" key="2">
    <source>
        <dbReference type="Pfam" id="PF05225"/>
    </source>
</evidence>
<dbReference type="EMBL" id="JARBDR010000919">
    <property type="protein sequence ID" value="KAJ8299918.1"/>
    <property type="molecule type" value="Genomic_DNA"/>
</dbReference>
<dbReference type="Pfam" id="PF05225">
    <property type="entry name" value="HTH_psq"/>
    <property type="match status" value="1"/>
</dbReference>
<dbReference type="Proteomes" id="UP001217089">
    <property type="component" value="Unassembled WGS sequence"/>
</dbReference>
<dbReference type="InterPro" id="IPR007889">
    <property type="entry name" value="HTH_Psq"/>
</dbReference>
<accession>A0ABQ9E391</accession>
<gene>
    <name evidence="3" type="ORF">KUTeg_021437</name>
</gene>
<keyword evidence="4" id="KW-1185">Reference proteome</keyword>
<comment type="caution">
    <text evidence="3">The sequence shown here is derived from an EMBL/GenBank/DDBJ whole genome shotgun (WGS) entry which is preliminary data.</text>
</comment>
<dbReference type="Gene3D" id="1.10.10.60">
    <property type="entry name" value="Homeodomain-like"/>
    <property type="match status" value="1"/>
</dbReference>
<sequence length="478" mass="52811">MEIRLIKEPRKGKNRLNYDAVDVTKALVMVNEKGVSVERAARSCGVPVTTLKDRVRGRVGIDVIKSRPDPLFSLEEESQLFDHINTMAEIGYGYTRAETLNLASDYSVHLGHSNRQHPLSLRWLWPDVRVQKPHSLEAVRAKCTSKKTTNQKVFNIDEKGLSTDCKPPNIIAATSYKPQVVTTGQTKTVTVIGSGNAIGNQVPPYFIFSGQRMVSELLNGASVGVQGTVSETGWSNTDIFEMYLKEHSIKHLPALAWRSACHSHLRDIGGNIITRYDVCKIACSVYTKTLTPSNIQSAFKKSGIYPFDPSIIPDTALAPALSFPVEVVPTAANVTTSTASDFTCPSSSNVNLCNHSNVNTKSSSDCHFTVSFFDKQGGMVLSNMKVRKARKPLSKVVGGRPITEDSVLDDTCIKKHYDGQKQERKKSTTVRAKARRSDTQIFSHSSDESSDEEVKEEEKCCVCKRFSSPGIQWSIVFT</sequence>
<evidence type="ECO:0000313" key="3">
    <source>
        <dbReference type="EMBL" id="KAJ8299918.1"/>
    </source>
</evidence>
<name>A0ABQ9E391_TEGGR</name>
<feature type="region of interest" description="Disordered" evidence="1">
    <location>
        <begin position="419"/>
        <end position="450"/>
    </location>
</feature>
<evidence type="ECO:0000313" key="4">
    <source>
        <dbReference type="Proteomes" id="UP001217089"/>
    </source>
</evidence>
<evidence type="ECO:0000256" key="1">
    <source>
        <dbReference type="SAM" id="MobiDB-lite"/>
    </source>
</evidence>
<protein>
    <recommendedName>
        <fullName evidence="2">HTH psq-type domain-containing protein</fullName>
    </recommendedName>
</protein>
<reference evidence="3 4" key="1">
    <citation type="submission" date="2022-12" db="EMBL/GenBank/DDBJ databases">
        <title>Chromosome-level genome of Tegillarca granosa.</title>
        <authorList>
            <person name="Kim J."/>
        </authorList>
    </citation>
    <scope>NUCLEOTIDE SEQUENCE [LARGE SCALE GENOMIC DNA]</scope>
    <source>
        <strain evidence="3">Teg-2019</strain>
        <tissue evidence="3">Adductor muscle</tissue>
    </source>
</reference>
<feature type="domain" description="HTH psq-type" evidence="2">
    <location>
        <begin position="24"/>
        <end position="59"/>
    </location>
</feature>